<feature type="domain" description="FAD/NAD(P)-binding" evidence="8">
    <location>
        <begin position="11"/>
        <end position="318"/>
    </location>
</feature>
<feature type="domain" description="PurM-like C-terminal" evidence="7">
    <location>
        <begin position="575"/>
        <end position="748"/>
    </location>
</feature>
<dbReference type="Gene3D" id="3.50.50.100">
    <property type="match status" value="1"/>
</dbReference>
<keyword evidence="3 9" id="KW-0418">Kinase</keyword>
<dbReference type="Pfam" id="PF00586">
    <property type="entry name" value="AIRS"/>
    <property type="match status" value="1"/>
</dbReference>
<dbReference type="SUPFAM" id="SSF51905">
    <property type="entry name" value="FAD/NAD(P)-binding domain"/>
    <property type="match status" value="1"/>
</dbReference>
<evidence type="ECO:0000313" key="9">
    <source>
        <dbReference type="EMBL" id="AWT59010.1"/>
    </source>
</evidence>
<gene>
    <name evidence="9" type="primary">selD</name>
    <name evidence="9" type="ORF">DF168_00182</name>
</gene>
<evidence type="ECO:0000259" key="6">
    <source>
        <dbReference type="Pfam" id="PF00586"/>
    </source>
</evidence>
<dbReference type="SUPFAM" id="SSF55326">
    <property type="entry name" value="PurM N-terminal domain-like"/>
    <property type="match status" value="1"/>
</dbReference>
<dbReference type="InterPro" id="IPR004536">
    <property type="entry name" value="SPS/SelD"/>
</dbReference>
<dbReference type="GO" id="GO:0016491">
    <property type="term" value="F:oxidoreductase activity"/>
    <property type="evidence" value="ECO:0007669"/>
    <property type="project" value="InterPro"/>
</dbReference>
<dbReference type="InterPro" id="IPR036921">
    <property type="entry name" value="PurM-like_N_sf"/>
</dbReference>
<keyword evidence="2" id="KW-0547">Nucleotide-binding</keyword>
<dbReference type="GO" id="GO:0005524">
    <property type="term" value="F:ATP binding"/>
    <property type="evidence" value="ECO:0007669"/>
    <property type="project" value="UniProtKB-KW"/>
</dbReference>
<evidence type="ECO:0000259" key="8">
    <source>
        <dbReference type="Pfam" id="PF07992"/>
    </source>
</evidence>
<evidence type="ECO:0000256" key="2">
    <source>
        <dbReference type="ARBA" id="ARBA00022741"/>
    </source>
</evidence>
<dbReference type="Pfam" id="PF07992">
    <property type="entry name" value="Pyr_redox_2"/>
    <property type="match status" value="1"/>
</dbReference>
<dbReference type="InterPro" id="IPR010918">
    <property type="entry name" value="PurM-like_C_dom"/>
</dbReference>
<name>A0A2Z4AKA4_9BACT</name>
<sequence>MKAEGQRILKELVLVGGGHSHIAILKEFGMRPVLGLRITLISEYGGTPYSGMLPGLIAGHYNYEEVHIDLVRLCRLAGAQFYRTRVEGLDLGGKRVLCEGRPPVRFDLISINNGSTPRTKGIAGAAKYSIPVKPIMQFLRGWDRILEAAIKREGDSYRVTVIGGGAGGVEVTLATQFCLYNELKKRNITSSQIEFHLVTESDVLLPTHNPRVQEKYTRILDDRKVVVHLQHRVVKVEADALFCEPGAIILSDAIILATDGAPSEWLRESGLTTDHQGFIVVDECLRSPSHPFVFAAGDAASVREHPRPKSGVFAVRQGPPLGENIRLALADLPSKPFVPQRHFLSLISTGDQYAVASRGRWALEGKIIWKIKDWIDRRWMKQYRELPAMSEDEGDSRIAERLIPNSDTLPEEGKETIRCGGCGSKVGSVVLNKVLNRVDIIERKDILLGLKSSDDAAALKVPEGMIQVQSVDSFPVFLNDPYMFGKIAANHCLGDLFAMGAEPQSAQVLVTVDPGSDSAMEEQLFQVMSGAISLLEEHRVALIGGHTSEGSPLGIGLVVNGLAEEGSLLRKGGMRPGDQLIMTKPLGTGTIFAADMRARAKSSWIEEAVRSMVRSNGPAIDCFKRHGASASSDVTGFGLVGHLIEMLHASGTGAKMNLKAVTFFSGAVETAKAGILSTLQPQNRKLEASLKFKGERDERYELLFDPQTSGGLLASVPLKHAEACLGDLKSVGYLDAAVIGEVVVREKEEPCLEIRGL</sequence>
<evidence type="ECO:0000256" key="4">
    <source>
        <dbReference type="ARBA" id="ARBA00022840"/>
    </source>
</evidence>
<keyword evidence="4" id="KW-0067">ATP-binding</keyword>
<evidence type="ECO:0000313" key="10">
    <source>
        <dbReference type="Proteomes" id="UP000247465"/>
    </source>
</evidence>
<dbReference type="InterPro" id="IPR017584">
    <property type="entry name" value="Pyridine_nucleo_diS_OxRdtase_N"/>
</dbReference>
<dbReference type="Pfam" id="PF02769">
    <property type="entry name" value="AIRS_C"/>
    <property type="match status" value="1"/>
</dbReference>
<keyword evidence="5" id="KW-0711">Selenium</keyword>
<dbReference type="Proteomes" id="UP000247465">
    <property type="component" value="Chromosome"/>
</dbReference>
<evidence type="ECO:0000256" key="5">
    <source>
        <dbReference type="ARBA" id="ARBA00023266"/>
    </source>
</evidence>
<dbReference type="AlphaFoldDB" id="A0A2Z4AKA4"/>
<dbReference type="Gene3D" id="3.90.650.10">
    <property type="entry name" value="PurM-like C-terminal domain"/>
    <property type="match status" value="1"/>
</dbReference>
<dbReference type="InterPro" id="IPR016188">
    <property type="entry name" value="PurM-like_N"/>
</dbReference>
<dbReference type="PANTHER" id="PTHR10256:SF0">
    <property type="entry name" value="INACTIVE SELENIDE, WATER DIKINASE-LIKE PROTEIN-RELATED"/>
    <property type="match status" value="1"/>
</dbReference>
<dbReference type="PANTHER" id="PTHR10256">
    <property type="entry name" value="SELENIDE, WATER DIKINASE"/>
    <property type="match status" value="1"/>
</dbReference>
<reference evidence="9 10" key="1">
    <citation type="submission" date="2018-06" db="EMBL/GenBank/DDBJ databases">
        <title>Draft Genome Sequence of a Novel Marine Bacterium Related to the Verrucomicrobia.</title>
        <authorList>
            <person name="Vosseberg J."/>
            <person name="Martijn J."/>
            <person name="Ettema T.J.G."/>
        </authorList>
    </citation>
    <scope>NUCLEOTIDE SEQUENCE [LARGE SCALE GENOMIC DNA]</scope>
    <source>
        <strain evidence="9">TARA_B100001123</strain>
    </source>
</reference>
<dbReference type="InterPro" id="IPR036676">
    <property type="entry name" value="PurM-like_C_sf"/>
</dbReference>
<dbReference type="GO" id="GO:0016260">
    <property type="term" value="P:selenocysteine biosynthetic process"/>
    <property type="evidence" value="ECO:0007669"/>
    <property type="project" value="TreeGrafter"/>
</dbReference>
<dbReference type="NCBIfam" id="TIGR03169">
    <property type="entry name" value="Nterm_to_SelD"/>
    <property type="match status" value="1"/>
</dbReference>
<dbReference type="InterPro" id="IPR036188">
    <property type="entry name" value="FAD/NAD-bd_sf"/>
</dbReference>
<proteinExistence type="predicted"/>
<dbReference type="CDD" id="cd02195">
    <property type="entry name" value="SelD"/>
    <property type="match status" value="1"/>
</dbReference>
<dbReference type="Gene3D" id="3.30.1330.10">
    <property type="entry name" value="PurM-like, N-terminal domain"/>
    <property type="match status" value="1"/>
</dbReference>
<dbReference type="GO" id="GO:0005737">
    <property type="term" value="C:cytoplasm"/>
    <property type="evidence" value="ECO:0007669"/>
    <property type="project" value="TreeGrafter"/>
</dbReference>
<evidence type="ECO:0000256" key="3">
    <source>
        <dbReference type="ARBA" id="ARBA00022777"/>
    </source>
</evidence>
<organism evidence="9 10">
    <name type="scientific">Candidatus Moanibacter tarae</name>
    <dbReference type="NCBI Taxonomy" id="2200854"/>
    <lineage>
        <taxon>Bacteria</taxon>
        <taxon>Pseudomonadati</taxon>
        <taxon>Verrucomicrobiota</taxon>
        <taxon>Opitutia</taxon>
        <taxon>Puniceicoccales</taxon>
        <taxon>Puniceicoccales incertae sedis</taxon>
        <taxon>Candidatus Moanibacter</taxon>
    </lineage>
</organism>
<dbReference type="KEGG" id="mtar:DF168_00182"/>
<dbReference type="SUPFAM" id="SSF56042">
    <property type="entry name" value="PurM C-terminal domain-like"/>
    <property type="match status" value="1"/>
</dbReference>
<dbReference type="EMBL" id="CP029803">
    <property type="protein sequence ID" value="AWT59010.1"/>
    <property type="molecule type" value="Genomic_DNA"/>
</dbReference>
<feature type="domain" description="PurM-like N-terminal" evidence="6">
    <location>
        <begin position="454"/>
        <end position="560"/>
    </location>
</feature>
<keyword evidence="1 9" id="KW-0808">Transferase</keyword>
<dbReference type="EC" id="2.7.9.3" evidence="9"/>
<evidence type="ECO:0000259" key="7">
    <source>
        <dbReference type="Pfam" id="PF02769"/>
    </source>
</evidence>
<dbReference type="InterPro" id="IPR023753">
    <property type="entry name" value="FAD/NAD-binding_dom"/>
</dbReference>
<evidence type="ECO:0000256" key="1">
    <source>
        <dbReference type="ARBA" id="ARBA00022679"/>
    </source>
</evidence>
<protein>
    <submittedName>
        <fullName evidence="9">Selenide, water dikinase</fullName>
        <ecNumber evidence="9">2.7.9.3</ecNumber>
    </submittedName>
</protein>
<dbReference type="NCBIfam" id="TIGR00476">
    <property type="entry name" value="selD"/>
    <property type="match status" value="1"/>
</dbReference>
<dbReference type="GO" id="GO:0004756">
    <property type="term" value="F:selenide, water dikinase activity"/>
    <property type="evidence" value="ECO:0007669"/>
    <property type="project" value="UniProtKB-EC"/>
</dbReference>
<accession>A0A2Z4AKA4</accession>